<dbReference type="PANTHER" id="PTHR43649">
    <property type="entry name" value="ARABINOSE-BINDING PROTEIN-RELATED"/>
    <property type="match status" value="1"/>
</dbReference>
<dbReference type="InterPro" id="IPR050490">
    <property type="entry name" value="Bact_solute-bd_prot1"/>
</dbReference>
<dbReference type="AlphaFoldDB" id="A0A198A6A1"/>
<dbReference type="OrthoDB" id="2643984at2"/>
<keyword evidence="1" id="KW-0732">Signal</keyword>
<protein>
    <submittedName>
        <fullName evidence="2">ABC transporter substrate-binding protein</fullName>
    </submittedName>
</protein>
<dbReference type="RefSeq" id="WP_068667560.1">
    <property type="nucleotide sequence ID" value="NZ_LYPB01000076.1"/>
</dbReference>
<organism evidence="2 3">
    <name type="scientific">Paenibacillus oryzisoli</name>
    <dbReference type="NCBI Taxonomy" id="1850517"/>
    <lineage>
        <taxon>Bacteria</taxon>
        <taxon>Bacillati</taxon>
        <taxon>Bacillota</taxon>
        <taxon>Bacilli</taxon>
        <taxon>Bacillales</taxon>
        <taxon>Paenibacillaceae</taxon>
        <taxon>Paenibacillus</taxon>
    </lineage>
</organism>
<dbReference type="Proteomes" id="UP000078454">
    <property type="component" value="Unassembled WGS sequence"/>
</dbReference>
<dbReference type="STRING" id="1850517.A8708_21110"/>
<evidence type="ECO:0000313" key="2">
    <source>
        <dbReference type="EMBL" id="OAS16503.1"/>
    </source>
</evidence>
<sequence length="444" mass="48911">MTKRKNTMMLGALALTLGLTACGNTSGDTASSGASTTSPSTTATAATGKVVKLKMWGGVPPESGPQAVVDNWNAKNPDIQVEYERYVNDDAGNLKLDTALLTGQSVDLFVNYSGTALKKRVDAGVALDMSSYTDYNIEQKMGSTAKDWQVNGKYYGIPTVKSTFFVWFNKEMLDQVGLKVPTSWSWKEMQDYATKLKGDKRFGLVQHLESFPDSLDSALTHDGYTKKDGSSNLDNPMVGTWLDTLSAMMKDKSTPMLGEQLTTKMPVETMFLKGESAMLNAGSWIFRNSNNLKDNPRTFKIAFAPVPRLDSNEQNAIGRGGLGDFVSINAKSTNKDAAWKFLKWYADGGLLPLASGGRIPASKDANVEDALKLLLGENESTYDIPSLKFVLFENITPTFTRNLPQQVMDLRREEYEKFFLGKQDTATTLASMVKRHTEYLKTTK</sequence>
<dbReference type="InterPro" id="IPR006059">
    <property type="entry name" value="SBP"/>
</dbReference>
<dbReference type="SUPFAM" id="SSF53850">
    <property type="entry name" value="Periplasmic binding protein-like II"/>
    <property type="match status" value="1"/>
</dbReference>
<dbReference type="PROSITE" id="PS51257">
    <property type="entry name" value="PROKAR_LIPOPROTEIN"/>
    <property type="match status" value="1"/>
</dbReference>
<dbReference type="Gene3D" id="3.40.190.10">
    <property type="entry name" value="Periplasmic binding protein-like II"/>
    <property type="match status" value="1"/>
</dbReference>
<dbReference type="EMBL" id="LYPB01000076">
    <property type="protein sequence ID" value="OAS16503.1"/>
    <property type="molecule type" value="Genomic_DNA"/>
</dbReference>
<feature type="chain" id="PRO_5039167148" evidence="1">
    <location>
        <begin position="22"/>
        <end position="444"/>
    </location>
</feature>
<accession>A0A198A6A1</accession>
<evidence type="ECO:0000313" key="3">
    <source>
        <dbReference type="Proteomes" id="UP000078454"/>
    </source>
</evidence>
<name>A0A198A6A1_9BACL</name>
<gene>
    <name evidence="2" type="ORF">A8708_21110</name>
</gene>
<evidence type="ECO:0000256" key="1">
    <source>
        <dbReference type="SAM" id="SignalP"/>
    </source>
</evidence>
<dbReference type="PANTHER" id="PTHR43649:SF12">
    <property type="entry name" value="DIACETYLCHITOBIOSE BINDING PROTEIN DASA"/>
    <property type="match status" value="1"/>
</dbReference>
<reference evidence="2 3" key="1">
    <citation type="submission" date="2016-05" db="EMBL/GenBank/DDBJ databases">
        <title>Paenibacillus sp. 1ZS3-15 nov., isolated from the rhizosphere soil.</title>
        <authorList>
            <person name="Zhang X.X."/>
            <person name="Zhang J."/>
        </authorList>
    </citation>
    <scope>NUCLEOTIDE SEQUENCE [LARGE SCALE GENOMIC DNA]</scope>
    <source>
        <strain evidence="2 3">1ZS3-15</strain>
    </source>
</reference>
<comment type="caution">
    <text evidence="2">The sequence shown here is derived from an EMBL/GenBank/DDBJ whole genome shotgun (WGS) entry which is preliminary data.</text>
</comment>
<proteinExistence type="predicted"/>
<feature type="signal peptide" evidence="1">
    <location>
        <begin position="1"/>
        <end position="21"/>
    </location>
</feature>
<keyword evidence="3" id="KW-1185">Reference proteome</keyword>
<dbReference type="Pfam" id="PF01547">
    <property type="entry name" value="SBP_bac_1"/>
    <property type="match status" value="1"/>
</dbReference>